<protein>
    <submittedName>
        <fullName evidence="8">Cysteine methyltransferase</fullName>
    </submittedName>
</protein>
<dbReference type="Gene3D" id="1.10.10.10">
    <property type="entry name" value="Winged helix-like DNA-binding domain superfamily/Winged helix DNA-binding domain"/>
    <property type="match status" value="1"/>
</dbReference>
<evidence type="ECO:0000313" key="8">
    <source>
        <dbReference type="EMBL" id="PZP54124.1"/>
    </source>
</evidence>
<dbReference type="InterPro" id="IPR036217">
    <property type="entry name" value="MethylDNA_cys_MeTrfase_DNAb"/>
</dbReference>
<dbReference type="Proteomes" id="UP000249769">
    <property type="component" value="Unassembled WGS sequence"/>
</dbReference>
<dbReference type="GO" id="GO:0032259">
    <property type="term" value="P:methylation"/>
    <property type="evidence" value="ECO:0007669"/>
    <property type="project" value="UniProtKB-KW"/>
</dbReference>
<dbReference type="GO" id="GO:0003908">
    <property type="term" value="F:methylated-DNA-[protein]-cysteine S-methyltransferase activity"/>
    <property type="evidence" value="ECO:0007669"/>
    <property type="project" value="UniProtKB-EC"/>
</dbReference>
<dbReference type="SUPFAM" id="SSF46767">
    <property type="entry name" value="Methylated DNA-protein cysteine methyltransferase, C-terminal domain"/>
    <property type="match status" value="1"/>
</dbReference>
<comment type="caution">
    <text evidence="8">The sequence shown here is derived from an EMBL/GenBank/DDBJ whole genome shotgun (WGS) entry which is preliminary data.</text>
</comment>
<proteinExistence type="predicted"/>
<evidence type="ECO:0000256" key="2">
    <source>
        <dbReference type="ARBA" id="ARBA00022603"/>
    </source>
</evidence>
<dbReference type="Gene3D" id="3.30.160.70">
    <property type="entry name" value="Methylated DNA-protein cysteine methyltransferase domain"/>
    <property type="match status" value="1"/>
</dbReference>
<evidence type="ECO:0000256" key="1">
    <source>
        <dbReference type="ARBA" id="ARBA00001286"/>
    </source>
</evidence>
<evidence type="ECO:0000256" key="5">
    <source>
        <dbReference type="ARBA" id="ARBA00023204"/>
    </source>
</evidence>
<dbReference type="SUPFAM" id="SSF53155">
    <property type="entry name" value="Methylated DNA-protein cysteine methyltransferase domain"/>
    <property type="match status" value="1"/>
</dbReference>
<reference evidence="8 9" key="1">
    <citation type="submission" date="2017-08" db="EMBL/GenBank/DDBJ databases">
        <title>Infants hospitalized years apart are colonized by the same room-sourced microbial strains.</title>
        <authorList>
            <person name="Brooks B."/>
            <person name="Olm M.R."/>
            <person name="Firek B.A."/>
            <person name="Baker R."/>
            <person name="Thomas B.C."/>
            <person name="Morowitz M.J."/>
            <person name="Banfield J.F."/>
        </authorList>
    </citation>
    <scope>NUCLEOTIDE SEQUENCE [LARGE SCALE GENOMIC DNA]</scope>
    <source>
        <strain evidence="8">S2_009_000_R2_73</strain>
    </source>
</reference>
<keyword evidence="2 8" id="KW-0489">Methyltransferase</keyword>
<dbReference type="InterPro" id="IPR014048">
    <property type="entry name" value="MethylDNA_cys_MeTrfase_DNA-bd"/>
</dbReference>
<dbReference type="Pfam" id="PF01035">
    <property type="entry name" value="DNA_binding_1"/>
    <property type="match status" value="1"/>
</dbReference>
<evidence type="ECO:0000313" key="9">
    <source>
        <dbReference type="Proteomes" id="UP000249769"/>
    </source>
</evidence>
<keyword evidence="5" id="KW-0234">DNA repair</keyword>
<accession>A0A2W5FIF2</accession>
<keyword evidence="4" id="KW-0227">DNA damage</keyword>
<evidence type="ECO:0000259" key="7">
    <source>
        <dbReference type="Pfam" id="PF01035"/>
    </source>
</evidence>
<dbReference type="CDD" id="cd06445">
    <property type="entry name" value="ATase"/>
    <property type="match status" value="1"/>
</dbReference>
<evidence type="ECO:0000256" key="6">
    <source>
        <dbReference type="ARBA" id="ARBA00049348"/>
    </source>
</evidence>
<keyword evidence="3 8" id="KW-0808">Transferase</keyword>
<organism evidence="8 9">
    <name type="scientific">Agrobacterium fabrum</name>
    <dbReference type="NCBI Taxonomy" id="1176649"/>
    <lineage>
        <taxon>Bacteria</taxon>
        <taxon>Pseudomonadati</taxon>
        <taxon>Pseudomonadota</taxon>
        <taxon>Alphaproteobacteria</taxon>
        <taxon>Hyphomicrobiales</taxon>
        <taxon>Rhizobiaceae</taxon>
        <taxon>Rhizobium/Agrobacterium group</taxon>
        <taxon>Agrobacterium</taxon>
        <taxon>Agrobacterium tumefaciens complex</taxon>
    </lineage>
</organism>
<dbReference type="PANTHER" id="PTHR10815:SF14">
    <property type="entry name" value="BIFUNCTIONAL TRANSCRIPTIONAL ACTIVATOR_DNA REPAIR ENZYME ADA"/>
    <property type="match status" value="1"/>
</dbReference>
<dbReference type="InterPro" id="IPR036631">
    <property type="entry name" value="MGMT_N_sf"/>
</dbReference>
<dbReference type="EMBL" id="QFOL01000004">
    <property type="protein sequence ID" value="PZP54124.1"/>
    <property type="molecule type" value="Genomic_DNA"/>
</dbReference>
<dbReference type="NCBIfam" id="TIGR00589">
    <property type="entry name" value="ogt"/>
    <property type="match status" value="1"/>
</dbReference>
<name>A0A2W5FIF2_9HYPH</name>
<comment type="catalytic activity">
    <reaction evidence="1">
        <text>a 4-O-methyl-thymidine in DNA + L-cysteinyl-[protein] = a thymidine in DNA + S-methyl-L-cysteinyl-[protein]</text>
        <dbReference type="Rhea" id="RHEA:53428"/>
        <dbReference type="Rhea" id="RHEA-COMP:10131"/>
        <dbReference type="Rhea" id="RHEA-COMP:10132"/>
        <dbReference type="Rhea" id="RHEA-COMP:13555"/>
        <dbReference type="Rhea" id="RHEA-COMP:13556"/>
        <dbReference type="ChEBI" id="CHEBI:29950"/>
        <dbReference type="ChEBI" id="CHEBI:82612"/>
        <dbReference type="ChEBI" id="CHEBI:137386"/>
        <dbReference type="ChEBI" id="CHEBI:137387"/>
        <dbReference type="EC" id="2.1.1.63"/>
    </reaction>
</comment>
<comment type="catalytic activity">
    <reaction evidence="6">
        <text>a 6-O-methyl-2'-deoxyguanosine in DNA + L-cysteinyl-[protein] = S-methyl-L-cysteinyl-[protein] + a 2'-deoxyguanosine in DNA</text>
        <dbReference type="Rhea" id="RHEA:24000"/>
        <dbReference type="Rhea" id="RHEA-COMP:10131"/>
        <dbReference type="Rhea" id="RHEA-COMP:10132"/>
        <dbReference type="Rhea" id="RHEA-COMP:11367"/>
        <dbReference type="Rhea" id="RHEA-COMP:11368"/>
        <dbReference type="ChEBI" id="CHEBI:29950"/>
        <dbReference type="ChEBI" id="CHEBI:82612"/>
        <dbReference type="ChEBI" id="CHEBI:85445"/>
        <dbReference type="ChEBI" id="CHEBI:85448"/>
        <dbReference type="EC" id="2.1.1.63"/>
    </reaction>
</comment>
<dbReference type="InterPro" id="IPR001497">
    <property type="entry name" value="MethylDNA_cys_MeTrfase_AS"/>
</dbReference>
<dbReference type="InterPro" id="IPR036388">
    <property type="entry name" value="WH-like_DNA-bd_sf"/>
</dbReference>
<dbReference type="AlphaFoldDB" id="A0A2W5FIF2"/>
<evidence type="ECO:0000256" key="3">
    <source>
        <dbReference type="ARBA" id="ARBA00022679"/>
    </source>
</evidence>
<evidence type="ECO:0000256" key="4">
    <source>
        <dbReference type="ARBA" id="ARBA00022763"/>
    </source>
</evidence>
<gene>
    <name evidence="8" type="ORF">DI595_01190</name>
</gene>
<dbReference type="PROSITE" id="PS00374">
    <property type="entry name" value="MGMT"/>
    <property type="match status" value="1"/>
</dbReference>
<sequence>MREIIRFAWGISSLGDFVVAMSDKGIVALEFSSMHTAMEDALRIRFPEAELERSQDELADVMNVVADLIDDPAKDCDLPLDLRGTPYEVQVWLMLREIPAGQTTNYGALAAKLGSRDPRDVTAAIANNPVAVIVPCHRVIKKDGSISGYRWGVRRKRALLEREQRATEH</sequence>
<dbReference type="PANTHER" id="PTHR10815">
    <property type="entry name" value="METHYLATED-DNA--PROTEIN-CYSTEINE METHYLTRANSFERASE"/>
    <property type="match status" value="1"/>
</dbReference>
<dbReference type="GO" id="GO:0006281">
    <property type="term" value="P:DNA repair"/>
    <property type="evidence" value="ECO:0007669"/>
    <property type="project" value="UniProtKB-KW"/>
</dbReference>
<feature type="domain" description="Methylated-DNA-[protein]-cysteine S-methyltransferase DNA binding" evidence="7">
    <location>
        <begin position="88"/>
        <end position="164"/>
    </location>
</feature>